<protein>
    <submittedName>
        <fullName evidence="1">Uncharacterized protein</fullName>
    </submittedName>
</protein>
<evidence type="ECO:0000313" key="1">
    <source>
        <dbReference type="EMBL" id="EPS30456.1"/>
    </source>
</evidence>
<organism evidence="1 2">
    <name type="scientific">Penicillium oxalicum (strain 114-2 / CGMCC 5302)</name>
    <name type="common">Penicillium decumbens</name>
    <dbReference type="NCBI Taxonomy" id="933388"/>
    <lineage>
        <taxon>Eukaryota</taxon>
        <taxon>Fungi</taxon>
        <taxon>Dikarya</taxon>
        <taxon>Ascomycota</taxon>
        <taxon>Pezizomycotina</taxon>
        <taxon>Eurotiomycetes</taxon>
        <taxon>Eurotiomycetidae</taxon>
        <taxon>Eurotiales</taxon>
        <taxon>Aspergillaceae</taxon>
        <taxon>Penicillium</taxon>
    </lineage>
</organism>
<dbReference type="AlphaFoldDB" id="S7ZP81"/>
<proteinExistence type="predicted"/>
<dbReference type="HOGENOM" id="CLU_2904907_0_0_1"/>
<name>S7ZP81_PENO1</name>
<accession>S7ZP81</accession>
<dbReference type="EMBL" id="KB644412">
    <property type="protein sequence ID" value="EPS30456.1"/>
    <property type="molecule type" value="Genomic_DNA"/>
</dbReference>
<evidence type="ECO:0000313" key="2">
    <source>
        <dbReference type="Proteomes" id="UP000019376"/>
    </source>
</evidence>
<reference evidence="1 2" key="1">
    <citation type="journal article" date="2013" name="PLoS ONE">
        <title>Genomic and secretomic analyses reveal unique features of the lignocellulolytic enzyme system of Penicillium decumbens.</title>
        <authorList>
            <person name="Liu G."/>
            <person name="Zhang L."/>
            <person name="Wei X."/>
            <person name="Zou G."/>
            <person name="Qin Y."/>
            <person name="Ma L."/>
            <person name="Li J."/>
            <person name="Zheng H."/>
            <person name="Wang S."/>
            <person name="Wang C."/>
            <person name="Xun L."/>
            <person name="Zhao G.-P."/>
            <person name="Zhou Z."/>
            <person name="Qu Y."/>
        </authorList>
    </citation>
    <scope>NUCLEOTIDE SEQUENCE [LARGE SCALE GENOMIC DNA]</scope>
    <source>
        <strain evidence="2">114-2 / CGMCC 5302</strain>
    </source>
</reference>
<dbReference type="Proteomes" id="UP000019376">
    <property type="component" value="Unassembled WGS sequence"/>
</dbReference>
<sequence length="62" mass="7234">MSYDERQLLMMRVSSDESENPGQQMQYSRTWIFISHTHKILQSIQISSTADDNDDPIERTTA</sequence>
<gene>
    <name evidence="1" type="ORF">PDE_05407</name>
</gene>
<keyword evidence="2" id="KW-1185">Reference proteome</keyword>